<protein>
    <recommendedName>
        <fullName evidence="3">F-box domain-containing protein</fullName>
    </recommendedName>
</protein>
<evidence type="ECO:0000313" key="1">
    <source>
        <dbReference type="EMBL" id="CAF3915589.1"/>
    </source>
</evidence>
<reference evidence="1" key="1">
    <citation type="submission" date="2021-02" db="EMBL/GenBank/DDBJ databases">
        <authorList>
            <person name="Nowell W R."/>
        </authorList>
    </citation>
    <scope>NUCLEOTIDE SEQUENCE</scope>
</reference>
<proteinExistence type="predicted"/>
<evidence type="ECO:0000313" key="2">
    <source>
        <dbReference type="Proteomes" id="UP000663881"/>
    </source>
</evidence>
<gene>
    <name evidence="1" type="ORF">OKA104_LOCUS24968</name>
</gene>
<dbReference type="Proteomes" id="UP000663881">
    <property type="component" value="Unassembled WGS sequence"/>
</dbReference>
<sequence>MSKSNFNRRSINIIRPYMDRIISLQLSEPFFIKNFFTSFPIDTSFNRLESLVLNDLNIDHDVSILTSLAQLPRLFSLKIFCFECNELFIIFQSIFRLPVLRYAKILCSEWSTIVPFPLATSDNQRSMTLEYLVFDDPPHLSSIYNLLSYTPRLRCLSFGNILRSRYIPLEQFILRCNLTSISLCHWYLSFNEFASFIEIVGSELEFLRISIIHKTALSNAYQWQQLIIRHMPRLCTFLFDYHGPLIKDAHGNNRCRTLLDEFSSPFWIEQQWFFAHSHCHHFSTEAYLAFYSTKMLRRYCCRIDESLDKSICLYQDPVFNLSFGPRISMKNQNIVANSPFQFPRVTELVLTDNYNTINIDSFIDNLSHIFILTNITYLKISFNNQLLDNFVKLLNRMPNVQELVLDVRSSFEIEVSSDQQTNTVDLVCNNNVRNVKIIGQLPLATIRLINKLFPQMERLRLLNGEDTLIPFVRTLLSNRIDNTHLFSLMFDGDDAMIKQIKTMIDNEKLLDNYDIEYRQFELCLWW</sequence>
<dbReference type="AlphaFoldDB" id="A0A819IEM1"/>
<organism evidence="1 2">
    <name type="scientific">Adineta steineri</name>
    <dbReference type="NCBI Taxonomy" id="433720"/>
    <lineage>
        <taxon>Eukaryota</taxon>
        <taxon>Metazoa</taxon>
        <taxon>Spiralia</taxon>
        <taxon>Gnathifera</taxon>
        <taxon>Rotifera</taxon>
        <taxon>Eurotatoria</taxon>
        <taxon>Bdelloidea</taxon>
        <taxon>Adinetida</taxon>
        <taxon>Adinetidae</taxon>
        <taxon>Adineta</taxon>
    </lineage>
</organism>
<dbReference type="SUPFAM" id="SSF52047">
    <property type="entry name" value="RNI-like"/>
    <property type="match status" value="1"/>
</dbReference>
<dbReference type="EMBL" id="CAJOAY010002050">
    <property type="protein sequence ID" value="CAF3915589.1"/>
    <property type="molecule type" value="Genomic_DNA"/>
</dbReference>
<name>A0A819IEM1_9BILA</name>
<comment type="caution">
    <text evidence="1">The sequence shown here is derived from an EMBL/GenBank/DDBJ whole genome shotgun (WGS) entry which is preliminary data.</text>
</comment>
<accession>A0A819IEM1</accession>
<evidence type="ECO:0008006" key="3">
    <source>
        <dbReference type="Google" id="ProtNLM"/>
    </source>
</evidence>